<comment type="catalytic activity">
    <reaction evidence="1">
        <text>2-(N(omega)-L-arginino)succinate = fumarate + L-arginine</text>
        <dbReference type="Rhea" id="RHEA:24020"/>
        <dbReference type="ChEBI" id="CHEBI:29806"/>
        <dbReference type="ChEBI" id="CHEBI:32682"/>
        <dbReference type="ChEBI" id="CHEBI:57472"/>
        <dbReference type="EC" id="4.3.2.1"/>
    </reaction>
</comment>
<evidence type="ECO:0000256" key="1">
    <source>
        <dbReference type="ARBA" id="ARBA00000985"/>
    </source>
</evidence>
<evidence type="ECO:0000256" key="4">
    <source>
        <dbReference type="ARBA" id="ARBA00022571"/>
    </source>
</evidence>
<dbReference type="Pfam" id="PF14698">
    <property type="entry name" value="ASL_C2"/>
    <property type="match status" value="1"/>
</dbReference>
<protein>
    <recommendedName>
        <fullName evidence="3">argininosuccinate lyase</fullName>
        <ecNumber evidence="3">4.3.2.1</ecNumber>
    </recommendedName>
</protein>
<accession>A0ABS5EYU1</accession>
<dbReference type="EC" id="4.3.2.1" evidence="3"/>
<proteinExistence type="predicted"/>
<evidence type="ECO:0000259" key="7">
    <source>
        <dbReference type="Pfam" id="PF14698"/>
    </source>
</evidence>
<dbReference type="InterPro" id="IPR024083">
    <property type="entry name" value="Fumarase/histidase_N"/>
</dbReference>
<dbReference type="InterPro" id="IPR009049">
    <property type="entry name" value="Argininosuccinate_lyase"/>
</dbReference>
<evidence type="ECO:0000259" key="6">
    <source>
        <dbReference type="Pfam" id="PF00206"/>
    </source>
</evidence>
<organism evidence="8 9">
    <name type="scientific">Plastoroseomonas hellenica</name>
    <dbReference type="NCBI Taxonomy" id="2687306"/>
    <lineage>
        <taxon>Bacteria</taxon>
        <taxon>Pseudomonadati</taxon>
        <taxon>Pseudomonadota</taxon>
        <taxon>Alphaproteobacteria</taxon>
        <taxon>Acetobacterales</taxon>
        <taxon>Acetobacteraceae</taxon>
        <taxon>Plastoroseomonas</taxon>
    </lineage>
</organism>
<keyword evidence="4" id="KW-0028">Amino-acid biosynthesis</keyword>
<dbReference type="PRINTS" id="PR00145">
    <property type="entry name" value="ARGSUCLYASE"/>
</dbReference>
<dbReference type="InterPro" id="IPR008948">
    <property type="entry name" value="L-Aspartase-like"/>
</dbReference>
<keyword evidence="9" id="KW-1185">Reference proteome</keyword>
<dbReference type="PANTHER" id="PTHR43814:SF1">
    <property type="entry name" value="ARGININOSUCCINATE LYASE"/>
    <property type="match status" value="1"/>
</dbReference>
<dbReference type="EMBL" id="JAAGBB010000015">
    <property type="protein sequence ID" value="MBR0665466.1"/>
    <property type="molecule type" value="Genomic_DNA"/>
</dbReference>
<gene>
    <name evidence="8" type="ORF">GXW71_13975</name>
</gene>
<dbReference type="Gene3D" id="1.10.40.30">
    <property type="entry name" value="Fumarase/aspartase (C-terminal domain)"/>
    <property type="match status" value="1"/>
</dbReference>
<evidence type="ECO:0000256" key="2">
    <source>
        <dbReference type="ARBA" id="ARBA00004941"/>
    </source>
</evidence>
<dbReference type="Gene3D" id="1.10.275.10">
    <property type="entry name" value="Fumarase/aspartase (N-terminal domain)"/>
    <property type="match status" value="1"/>
</dbReference>
<evidence type="ECO:0000256" key="5">
    <source>
        <dbReference type="ARBA" id="ARBA00023239"/>
    </source>
</evidence>
<feature type="domain" description="Fumarate lyase N-terminal" evidence="6">
    <location>
        <begin position="83"/>
        <end position="285"/>
    </location>
</feature>
<dbReference type="Pfam" id="PF00206">
    <property type="entry name" value="Lyase_1"/>
    <property type="match status" value="1"/>
</dbReference>
<dbReference type="GO" id="GO:0016829">
    <property type="term" value="F:lyase activity"/>
    <property type="evidence" value="ECO:0007669"/>
    <property type="project" value="UniProtKB-KW"/>
</dbReference>
<dbReference type="PRINTS" id="PR00149">
    <property type="entry name" value="FUMRATELYASE"/>
</dbReference>
<dbReference type="Proteomes" id="UP001196870">
    <property type="component" value="Unassembled WGS sequence"/>
</dbReference>
<dbReference type="InterPro" id="IPR029419">
    <property type="entry name" value="Arg_succ_lyase_C"/>
</dbReference>
<evidence type="ECO:0000256" key="3">
    <source>
        <dbReference type="ARBA" id="ARBA00012338"/>
    </source>
</evidence>
<dbReference type="RefSeq" id="WP_211853136.1">
    <property type="nucleotide sequence ID" value="NZ_JAAGBB010000015.1"/>
</dbReference>
<dbReference type="PANTHER" id="PTHR43814">
    <property type="entry name" value="ARGININOSUCCINATE LYASE"/>
    <property type="match status" value="1"/>
</dbReference>
<name>A0ABS5EYU1_9PROT</name>
<evidence type="ECO:0000313" key="8">
    <source>
        <dbReference type="EMBL" id="MBR0665466.1"/>
    </source>
</evidence>
<dbReference type="Gene3D" id="1.20.200.10">
    <property type="entry name" value="Fumarase/aspartase (Central domain)"/>
    <property type="match status" value="1"/>
</dbReference>
<dbReference type="InterPro" id="IPR022761">
    <property type="entry name" value="Fumarate_lyase_N"/>
</dbReference>
<keyword evidence="5 8" id="KW-0456">Lyase</keyword>
<dbReference type="InterPro" id="IPR000362">
    <property type="entry name" value="Fumarate_lyase_fam"/>
</dbReference>
<comment type="caution">
    <text evidence="8">The sequence shown here is derived from an EMBL/GenBank/DDBJ whole genome shotgun (WGS) entry which is preliminary data.</text>
</comment>
<keyword evidence="4" id="KW-0055">Arginine biosynthesis</keyword>
<dbReference type="SUPFAM" id="SSF48557">
    <property type="entry name" value="L-aspartase-like"/>
    <property type="match status" value="1"/>
</dbReference>
<reference evidence="9" key="1">
    <citation type="journal article" date="2021" name="Syst. Appl. Microbiol.">
        <title>Roseomonas hellenica sp. nov., isolated from roots of wild-growing Alkanna tinctoria.</title>
        <authorList>
            <person name="Rat A."/>
            <person name="Naranjo H.D."/>
            <person name="Lebbe L."/>
            <person name="Cnockaert M."/>
            <person name="Krigas N."/>
            <person name="Grigoriadou K."/>
            <person name="Maloupa E."/>
            <person name="Willems A."/>
        </authorList>
    </citation>
    <scope>NUCLEOTIDE SEQUENCE [LARGE SCALE GENOMIC DNA]</scope>
    <source>
        <strain evidence="9">LMG 31523</strain>
    </source>
</reference>
<feature type="domain" description="Argininosuccinate lyase C-terminal" evidence="7">
    <location>
        <begin position="352"/>
        <end position="430"/>
    </location>
</feature>
<sequence>MSAADPQAELTPGRDEFFWLGAINKASTVINTDEGLLDPALAPRIAAGLRAVLRAGDRPGGQRPVLVITFEPLLIEAAGVEATLLHAGRSSQDMLATVRAAILRDELLRLAGQLRRTTGTMVRMAAAHAGTIVPNYTNGVAAQPNSYGHYLLGHVAGLERDAARLRELYARLDRSPMGTTVLNGTSWPLNRDRMARYLGFAATVDNAYDAAQIAAAEIPVELGALATAIALHAGAFIQDVMVQYAQPRPWILLREGGGNTYASSAMPQKRNPGLLNDVRGEASRVATLGIGRAIQAHNIPPGMNDAKDVRDNVAVLSGATRMLAGWERILIALVISPERALEELNSDWTASQEVADVLMRAHRLPFRVGHHFASDVVSHAKAHDIRPSDFPYAEARRIYAATLAAMNLPVGELPMSEAEFRAALDPVAIIRNRATAGGPQPAEMVRMLAAAHQTLAEQAAWIQARRQRIDSALAGLDVDFARLADGA</sequence>
<comment type="pathway">
    <text evidence="2">Amino-acid biosynthesis; L-arginine biosynthesis; L-arginine from L-ornithine and carbamoyl phosphate: step 3/3.</text>
</comment>
<evidence type="ECO:0000313" key="9">
    <source>
        <dbReference type="Proteomes" id="UP001196870"/>
    </source>
</evidence>